<dbReference type="Pfam" id="PF03101">
    <property type="entry name" value="FAR1"/>
    <property type="match status" value="1"/>
</dbReference>
<accession>A0ABR0U7P0</accession>
<keyword evidence="4" id="KW-1185">Reference proteome</keyword>
<gene>
    <name evidence="3" type="ORF">DH2020_047717</name>
</gene>
<dbReference type="PANTHER" id="PTHR47718:SF18">
    <property type="entry name" value="PROTEIN FAR1-RELATED SEQUENCE 5-LIKE"/>
    <property type="match status" value="1"/>
</dbReference>
<protein>
    <recommendedName>
        <fullName evidence="2">FAR1 domain-containing protein</fullName>
    </recommendedName>
</protein>
<organism evidence="3 4">
    <name type="scientific">Rehmannia glutinosa</name>
    <name type="common">Chinese foxglove</name>
    <dbReference type="NCBI Taxonomy" id="99300"/>
    <lineage>
        <taxon>Eukaryota</taxon>
        <taxon>Viridiplantae</taxon>
        <taxon>Streptophyta</taxon>
        <taxon>Embryophyta</taxon>
        <taxon>Tracheophyta</taxon>
        <taxon>Spermatophyta</taxon>
        <taxon>Magnoliopsida</taxon>
        <taxon>eudicotyledons</taxon>
        <taxon>Gunneridae</taxon>
        <taxon>Pentapetalae</taxon>
        <taxon>asterids</taxon>
        <taxon>lamiids</taxon>
        <taxon>Lamiales</taxon>
        <taxon>Orobanchaceae</taxon>
        <taxon>Rehmannieae</taxon>
        <taxon>Rehmannia</taxon>
    </lineage>
</organism>
<comment type="caution">
    <text evidence="3">The sequence shown here is derived from an EMBL/GenBank/DDBJ whole genome shotgun (WGS) entry which is preliminary data.</text>
</comment>
<feature type="region of interest" description="Disordered" evidence="1">
    <location>
        <begin position="97"/>
        <end position="120"/>
    </location>
</feature>
<reference evidence="3 4" key="1">
    <citation type="journal article" date="2021" name="Comput. Struct. Biotechnol. J.">
        <title>De novo genome assembly of the potent medicinal plant Rehmannia glutinosa using nanopore technology.</title>
        <authorList>
            <person name="Ma L."/>
            <person name="Dong C."/>
            <person name="Song C."/>
            <person name="Wang X."/>
            <person name="Zheng X."/>
            <person name="Niu Y."/>
            <person name="Chen S."/>
            <person name="Feng W."/>
        </authorList>
    </citation>
    <scope>NUCLEOTIDE SEQUENCE [LARGE SCALE GENOMIC DNA]</scope>
    <source>
        <strain evidence="3">DH-2019</strain>
    </source>
</reference>
<evidence type="ECO:0000313" key="3">
    <source>
        <dbReference type="EMBL" id="KAK6118538.1"/>
    </source>
</evidence>
<evidence type="ECO:0000313" key="4">
    <source>
        <dbReference type="Proteomes" id="UP001318860"/>
    </source>
</evidence>
<dbReference type="Proteomes" id="UP001318860">
    <property type="component" value="Unassembled WGS sequence"/>
</dbReference>
<evidence type="ECO:0000256" key="1">
    <source>
        <dbReference type="SAM" id="MobiDB-lite"/>
    </source>
</evidence>
<feature type="domain" description="FAR1" evidence="2">
    <location>
        <begin position="55"/>
        <end position="153"/>
    </location>
</feature>
<evidence type="ECO:0000259" key="2">
    <source>
        <dbReference type="Pfam" id="PF03101"/>
    </source>
</evidence>
<proteinExistence type="predicted"/>
<name>A0ABR0U7P0_REHGL</name>
<dbReference type="InterPro" id="IPR004330">
    <property type="entry name" value="FAR1_DNA_bnd_dom"/>
</dbReference>
<sequence length="205" mass="23538">MGYAESRSSFFSIRFLFRTTARNLARINKILDTRGGTRKDSTSGNAFFALETGIQFYRDYGALSGFDIRRSTTKRFSNEVIRQHYVLCNREGFKNTKNTIPAEPADESESSTAHGSRKRTSNRVGCNARCIFEYTGNGAYKIRSFEERHTHPMAVDTFKQFLKVNRNLNFGHQQFIINCTKANIGSSKQHELFKEMVADIHKSRH</sequence>
<dbReference type="PANTHER" id="PTHR47718">
    <property type="entry name" value="OS01G0519700 PROTEIN"/>
    <property type="match status" value="1"/>
</dbReference>
<dbReference type="EMBL" id="JABTTQ020003331">
    <property type="protein sequence ID" value="KAK6118538.1"/>
    <property type="molecule type" value="Genomic_DNA"/>
</dbReference>